<feature type="transmembrane region" description="Helical" evidence="1">
    <location>
        <begin position="175"/>
        <end position="193"/>
    </location>
</feature>
<reference evidence="2" key="1">
    <citation type="submission" date="2024-08" db="EMBL/GenBank/DDBJ databases">
        <title>Whole genome sequence of Tenacibaculum sp. strain pbs-1 associated with black-spot shell disease in Akoya pearl oysters.</title>
        <authorList>
            <person name="Sakatoku A."/>
            <person name="Suzuki T."/>
            <person name="Hatano K."/>
            <person name="Seki M."/>
            <person name="Tanaka D."/>
            <person name="Nakamura S."/>
            <person name="Suzuki N."/>
            <person name="Isshiki T."/>
        </authorList>
    </citation>
    <scope>NUCLEOTIDE SEQUENCE</scope>
    <source>
        <strain evidence="2">Pbs-1</strain>
    </source>
</reference>
<accession>A0AB33L546</accession>
<dbReference type="EMBL" id="AP035888">
    <property type="protein sequence ID" value="BFP69289.1"/>
    <property type="molecule type" value="Genomic_DNA"/>
</dbReference>
<feature type="transmembrane region" description="Helical" evidence="1">
    <location>
        <begin position="396"/>
        <end position="414"/>
    </location>
</feature>
<evidence type="ECO:0000313" key="2">
    <source>
        <dbReference type="EMBL" id="BFP69289.1"/>
    </source>
</evidence>
<feature type="transmembrane region" description="Helical" evidence="1">
    <location>
        <begin position="58"/>
        <end position="77"/>
    </location>
</feature>
<feature type="transmembrane region" description="Helical" evidence="1">
    <location>
        <begin position="375"/>
        <end position="390"/>
    </location>
</feature>
<keyword evidence="1" id="KW-0472">Membrane</keyword>
<dbReference type="AlphaFoldDB" id="A0AB33L546"/>
<proteinExistence type="predicted"/>
<feature type="transmembrane region" description="Helical" evidence="1">
    <location>
        <begin position="89"/>
        <end position="112"/>
    </location>
</feature>
<feature type="transmembrane region" description="Helical" evidence="1">
    <location>
        <begin position="220"/>
        <end position="236"/>
    </location>
</feature>
<protein>
    <submittedName>
        <fullName evidence="2">Uncharacterized protein</fullName>
    </submittedName>
</protein>
<keyword evidence="1" id="KW-0812">Transmembrane</keyword>
<feature type="transmembrane region" description="Helical" evidence="1">
    <location>
        <begin position="6"/>
        <end position="37"/>
    </location>
</feature>
<feature type="transmembrane region" description="Helical" evidence="1">
    <location>
        <begin position="198"/>
        <end position="214"/>
    </location>
</feature>
<evidence type="ECO:0000256" key="1">
    <source>
        <dbReference type="SAM" id="Phobius"/>
    </source>
</evidence>
<gene>
    <name evidence="2" type="ORF">Pbs1_26320</name>
</gene>
<keyword evidence="1" id="KW-1133">Transmembrane helix</keyword>
<feature type="transmembrane region" description="Helical" evidence="1">
    <location>
        <begin position="343"/>
        <end position="363"/>
    </location>
</feature>
<organism evidence="2">
    <name type="scientific">Tenacibaculum sp. Pbs-1</name>
    <dbReference type="NCBI Taxonomy" id="3238748"/>
    <lineage>
        <taxon>Bacteria</taxon>
        <taxon>Pseudomonadati</taxon>
        <taxon>Bacteroidota</taxon>
        <taxon>Flavobacteriia</taxon>
        <taxon>Flavobacteriales</taxon>
        <taxon>Flavobacteriaceae</taxon>
        <taxon>Tenacibaculum</taxon>
    </lineage>
</organism>
<name>A0AB33L546_9FLAO</name>
<feature type="transmembrane region" description="Helical" evidence="1">
    <location>
        <begin position="248"/>
        <end position="266"/>
    </location>
</feature>
<feature type="transmembrane region" description="Helical" evidence="1">
    <location>
        <begin position="124"/>
        <end position="141"/>
    </location>
</feature>
<sequence>MKLTLYVIFFFIIFNFPIPGVHSSIFLAIMVMLLLYFRKGGRNIDLYKLTKILRTSQFTLMFFLYLVLIVYTFLWAFLHGTNDYSIIKNLTLCFITILVGILFVPLAINHLFKEDDYLVEFSRLILVVFIVQSVIQILAFVEPSVAKFVTFFRKEKIQGFDYGGIRGLALTGNPYFRLSAGYGLSYIIFFYLYFKKKVNFPVIVFLLLFIGSFFSGRTAFVGLAVAIISYFVYSFVEVRLLFTRIFKFLGLIIIIVNGIILVYFFFVPENIRSIVDDKLLPFAFEFVYNYQSTGELSTSSSDTLNSMYFKVPETTFIYGDGRYMADNGVSYYKYTDAGYMRNLLFYGIFGLIYIIVSQILIFINPFLSTMNKNNKLYLLFILGFSFILHYKGEVLMFSPLYQLVVVIFSFSYLLKDFRCQS</sequence>